<gene>
    <name evidence="5" type="ORF">R0G89_06130</name>
</gene>
<reference evidence="5" key="1">
    <citation type="journal article" date="2023" name="PeerJ">
        <title>Selection and evaluation of lactic acid bacteria from chicken feces in Thailand as potential probiotics.</title>
        <authorList>
            <person name="Khurajog B."/>
            <person name="Disastra Y."/>
            <person name="Lawwyne L.D."/>
            <person name="Sirichokchatchawan W."/>
            <person name="Niyomtham W."/>
            <person name="Yindee J."/>
            <person name="Hampson D.J."/>
            <person name="Prapasarakul N."/>
        </authorList>
    </citation>
    <scope>NUCLEOTIDE SEQUENCE</scope>
    <source>
        <strain evidence="5">BF9</strain>
    </source>
</reference>
<keyword evidence="1" id="KW-0805">Transcription regulation</keyword>
<protein>
    <submittedName>
        <fullName evidence="5">Helix-turn-helix domain-containing protein</fullName>
    </submittedName>
</protein>
<dbReference type="Gene3D" id="1.10.10.60">
    <property type="entry name" value="Homeodomain-like"/>
    <property type="match status" value="2"/>
</dbReference>
<evidence type="ECO:0000256" key="2">
    <source>
        <dbReference type="ARBA" id="ARBA00023125"/>
    </source>
</evidence>
<dbReference type="Proteomes" id="UP001280897">
    <property type="component" value="Unassembled WGS sequence"/>
</dbReference>
<dbReference type="SUPFAM" id="SSF46689">
    <property type="entry name" value="Homeodomain-like"/>
    <property type="match status" value="2"/>
</dbReference>
<comment type="caution">
    <text evidence="5">The sequence shown here is derived from an EMBL/GenBank/DDBJ whole genome shotgun (WGS) entry which is preliminary data.</text>
</comment>
<dbReference type="PROSITE" id="PS01124">
    <property type="entry name" value="HTH_ARAC_FAMILY_2"/>
    <property type="match status" value="1"/>
</dbReference>
<dbReference type="PRINTS" id="PR00032">
    <property type="entry name" value="HTHARAC"/>
</dbReference>
<accession>A0AAN5YCB8</accession>
<dbReference type="InterPro" id="IPR009057">
    <property type="entry name" value="Homeodomain-like_sf"/>
</dbReference>
<evidence type="ECO:0000313" key="5">
    <source>
        <dbReference type="EMBL" id="MDV2621309.1"/>
    </source>
</evidence>
<reference evidence="5" key="2">
    <citation type="submission" date="2023-10" db="EMBL/GenBank/DDBJ databases">
        <authorList>
            <person name="Khurajog B."/>
        </authorList>
    </citation>
    <scope>NUCLEOTIDE SEQUENCE</scope>
    <source>
        <strain evidence="5">BF9</strain>
    </source>
</reference>
<dbReference type="InterPro" id="IPR027954">
    <property type="entry name" value="Transcobalamin-like_C"/>
</dbReference>
<feature type="domain" description="HTH araC/xylS-type" evidence="4">
    <location>
        <begin position="175"/>
        <end position="273"/>
    </location>
</feature>
<sequence>MLSALNQTHDDRYTPDSYTKLANSLNAFYEITQIDVLFYSFTGVLVYRGDIITDNKVVQKTLDPEHFGKSIIFPIILNNQVWGFTMCSSAKSSNHRIQVSKEYLSNLFNSHFANRQDLTAQVLEPLTDEQLTKINYLSTLLQLKSSANNVLPIATAEDPQVRTSTEKFEAIRSIKEATNYICENLTSQLTLSTVAEHVFLSPSYLSRIFKKYMDINFINYINQQKIAHAQRELILSRKPINLISNIAGFSQTSYFTKIFKKITGTTPSKYRKENAAISRIYTIHHTLDWPENASVFDVSKTFFTKQNLDYYYESANGYLYVNSIGDLTDANEKSGWIFTVDGRQPTNSADLISTKGVSVVQWMYVDFR</sequence>
<proteinExistence type="predicted"/>
<dbReference type="Pfam" id="PF12833">
    <property type="entry name" value="HTH_18"/>
    <property type="match status" value="1"/>
</dbReference>
<evidence type="ECO:0000259" key="4">
    <source>
        <dbReference type="PROSITE" id="PS01124"/>
    </source>
</evidence>
<dbReference type="InterPro" id="IPR018060">
    <property type="entry name" value="HTH_AraC"/>
</dbReference>
<name>A0AAN5YCB8_PEDAC</name>
<keyword evidence="2" id="KW-0238">DNA-binding</keyword>
<dbReference type="PANTHER" id="PTHR43280">
    <property type="entry name" value="ARAC-FAMILY TRANSCRIPTIONAL REGULATOR"/>
    <property type="match status" value="1"/>
</dbReference>
<dbReference type="GO" id="GO:0003700">
    <property type="term" value="F:DNA-binding transcription factor activity"/>
    <property type="evidence" value="ECO:0007669"/>
    <property type="project" value="InterPro"/>
</dbReference>
<dbReference type="AlphaFoldDB" id="A0AAN5YCB8"/>
<dbReference type="RefSeq" id="WP_008841243.1">
    <property type="nucleotide sequence ID" value="NZ_CAKMBA010000002.1"/>
</dbReference>
<dbReference type="SMART" id="SM00342">
    <property type="entry name" value="HTH_ARAC"/>
    <property type="match status" value="1"/>
</dbReference>
<dbReference type="EMBL" id="JAWJAV010000003">
    <property type="protein sequence ID" value="MDV2621309.1"/>
    <property type="molecule type" value="Genomic_DNA"/>
</dbReference>
<evidence type="ECO:0000256" key="3">
    <source>
        <dbReference type="ARBA" id="ARBA00023163"/>
    </source>
</evidence>
<dbReference type="Pfam" id="PF14478">
    <property type="entry name" value="DUF4430"/>
    <property type="match status" value="1"/>
</dbReference>
<evidence type="ECO:0000256" key="1">
    <source>
        <dbReference type="ARBA" id="ARBA00023015"/>
    </source>
</evidence>
<keyword evidence="3" id="KW-0804">Transcription</keyword>
<dbReference type="KEGG" id="paci:A4V11_08185"/>
<evidence type="ECO:0000313" key="6">
    <source>
        <dbReference type="Proteomes" id="UP001280897"/>
    </source>
</evidence>
<dbReference type="GO" id="GO:0043565">
    <property type="term" value="F:sequence-specific DNA binding"/>
    <property type="evidence" value="ECO:0007669"/>
    <property type="project" value="InterPro"/>
</dbReference>
<organism evidence="5 6">
    <name type="scientific">Pediococcus acidilactici</name>
    <dbReference type="NCBI Taxonomy" id="1254"/>
    <lineage>
        <taxon>Bacteria</taxon>
        <taxon>Bacillati</taxon>
        <taxon>Bacillota</taxon>
        <taxon>Bacilli</taxon>
        <taxon>Lactobacillales</taxon>
        <taxon>Lactobacillaceae</taxon>
        <taxon>Pediococcus</taxon>
        <taxon>Pediococcus acidilactici group</taxon>
    </lineage>
</organism>
<dbReference type="PANTHER" id="PTHR43280:SF2">
    <property type="entry name" value="HTH-TYPE TRANSCRIPTIONAL REGULATOR EXSA"/>
    <property type="match status" value="1"/>
</dbReference>
<dbReference type="InterPro" id="IPR020449">
    <property type="entry name" value="Tscrpt_reg_AraC-type_HTH"/>
</dbReference>